<feature type="transmembrane region" description="Helical" evidence="1">
    <location>
        <begin position="126"/>
        <end position="147"/>
    </location>
</feature>
<feature type="transmembrane region" description="Helical" evidence="1">
    <location>
        <begin position="64"/>
        <end position="88"/>
    </location>
</feature>
<evidence type="ECO:0000313" key="3">
    <source>
        <dbReference type="Proteomes" id="UP000321820"/>
    </source>
</evidence>
<protein>
    <submittedName>
        <fullName evidence="2">DUF1275 domain-containing protein</fullName>
    </submittedName>
</protein>
<keyword evidence="1" id="KW-0472">Membrane</keyword>
<dbReference type="EMBL" id="CP042806">
    <property type="protein sequence ID" value="QEE29470.1"/>
    <property type="molecule type" value="Genomic_DNA"/>
</dbReference>
<keyword evidence="1" id="KW-0812">Transmembrane</keyword>
<dbReference type="PANTHER" id="PTHR37314:SF4">
    <property type="entry name" value="UPF0700 TRANSMEMBRANE PROTEIN YOAK"/>
    <property type="match status" value="1"/>
</dbReference>
<keyword evidence="3" id="KW-1185">Reference proteome</keyword>
<feature type="transmembrane region" description="Helical" evidence="1">
    <location>
        <begin position="219"/>
        <end position="237"/>
    </location>
</feature>
<evidence type="ECO:0000313" key="2">
    <source>
        <dbReference type="EMBL" id="QEE29470.1"/>
    </source>
</evidence>
<feature type="transmembrane region" description="Helical" evidence="1">
    <location>
        <begin position="20"/>
        <end position="44"/>
    </location>
</feature>
<keyword evidence="1" id="KW-1133">Transmembrane helix</keyword>
<dbReference type="Proteomes" id="UP000321820">
    <property type="component" value="Chromosome"/>
</dbReference>
<dbReference type="InterPro" id="IPR010699">
    <property type="entry name" value="DUF1275"/>
</dbReference>
<evidence type="ECO:0000256" key="1">
    <source>
        <dbReference type="SAM" id="Phobius"/>
    </source>
</evidence>
<proteinExistence type="predicted"/>
<feature type="transmembrane region" description="Helical" evidence="1">
    <location>
        <begin position="194"/>
        <end position="213"/>
    </location>
</feature>
<organism evidence="2 3">
    <name type="scientific">Terriglobus albidus</name>
    <dbReference type="NCBI Taxonomy" id="1592106"/>
    <lineage>
        <taxon>Bacteria</taxon>
        <taxon>Pseudomonadati</taxon>
        <taxon>Acidobacteriota</taxon>
        <taxon>Terriglobia</taxon>
        <taxon>Terriglobales</taxon>
        <taxon>Acidobacteriaceae</taxon>
        <taxon>Terriglobus</taxon>
    </lineage>
</organism>
<dbReference type="OrthoDB" id="270162at2"/>
<dbReference type="KEGG" id="talb:FTW19_16585"/>
<feature type="transmembrane region" description="Helical" evidence="1">
    <location>
        <begin position="100"/>
        <end position="120"/>
    </location>
</feature>
<sequence length="245" mass="26821">MPIPYLRRLTGKDRDRVFNLRLAFLLAFVAGATNAGGLFAVGQYTSHMSGIVSSIADNLAIHQVRLALAGLGSLTSFLMGAACTALLVNWGRRRNLHSQYAFPLMLEAMLLLCFGIMGNRLVRHEWFFVSGTVVLLCFIMGLQNAIITKLSRAEIRTTHVTGMVTDAGIELGKFLYWSRHKDDPVTGDAAKLRILVGLVGLFFLGGLAGAVSFQHVGYISTLPLAFVLVLLAVVPITDDLRERMR</sequence>
<dbReference type="AlphaFoldDB" id="A0A5B9EF81"/>
<dbReference type="PANTHER" id="PTHR37314">
    <property type="entry name" value="SLR0142 PROTEIN"/>
    <property type="match status" value="1"/>
</dbReference>
<accession>A0A5B9EF81</accession>
<name>A0A5B9EF81_9BACT</name>
<reference evidence="2 3" key="1">
    <citation type="submission" date="2019-08" db="EMBL/GenBank/DDBJ databases">
        <title>Complete genome sequence of Terriglobus albidus strain ORNL.</title>
        <authorList>
            <person name="Podar M."/>
        </authorList>
    </citation>
    <scope>NUCLEOTIDE SEQUENCE [LARGE SCALE GENOMIC DNA]</scope>
    <source>
        <strain evidence="2 3">ORNL</strain>
    </source>
</reference>
<dbReference type="Pfam" id="PF06912">
    <property type="entry name" value="DUF1275"/>
    <property type="match status" value="1"/>
</dbReference>
<gene>
    <name evidence="2" type="ORF">FTW19_16585</name>
</gene>